<protein>
    <submittedName>
        <fullName evidence="2">Uncharacterized protein</fullName>
    </submittedName>
</protein>
<dbReference type="AlphaFoldDB" id="A0A0E9WAA9"/>
<keyword evidence="1" id="KW-1133">Transmembrane helix</keyword>
<name>A0A0E9WAA9_ANGAN</name>
<reference evidence="2" key="1">
    <citation type="submission" date="2014-11" db="EMBL/GenBank/DDBJ databases">
        <authorList>
            <person name="Amaro Gonzalez C."/>
        </authorList>
    </citation>
    <scope>NUCLEOTIDE SEQUENCE</scope>
</reference>
<keyword evidence="1" id="KW-0472">Membrane</keyword>
<proteinExistence type="predicted"/>
<organism evidence="2">
    <name type="scientific">Anguilla anguilla</name>
    <name type="common">European freshwater eel</name>
    <name type="synonym">Muraena anguilla</name>
    <dbReference type="NCBI Taxonomy" id="7936"/>
    <lineage>
        <taxon>Eukaryota</taxon>
        <taxon>Metazoa</taxon>
        <taxon>Chordata</taxon>
        <taxon>Craniata</taxon>
        <taxon>Vertebrata</taxon>
        <taxon>Euteleostomi</taxon>
        <taxon>Actinopterygii</taxon>
        <taxon>Neopterygii</taxon>
        <taxon>Teleostei</taxon>
        <taxon>Anguilliformes</taxon>
        <taxon>Anguillidae</taxon>
        <taxon>Anguilla</taxon>
    </lineage>
</organism>
<reference evidence="2" key="2">
    <citation type="journal article" date="2015" name="Fish Shellfish Immunol.">
        <title>Early steps in the European eel (Anguilla anguilla)-Vibrio vulnificus interaction in the gills: Role of the RtxA13 toxin.</title>
        <authorList>
            <person name="Callol A."/>
            <person name="Pajuelo D."/>
            <person name="Ebbesson L."/>
            <person name="Teles M."/>
            <person name="MacKenzie S."/>
            <person name="Amaro C."/>
        </authorList>
    </citation>
    <scope>NUCLEOTIDE SEQUENCE</scope>
</reference>
<keyword evidence="1" id="KW-0812">Transmembrane</keyword>
<evidence type="ECO:0000256" key="1">
    <source>
        <dbReference type="SAM" id="Phobius"/>
    </source>
</evidence>
<feature type="transmembrane region" description="Helical" evidence="1">
    <location>
        <begin position="39"/>
        <end position="58"/>
    </location>
</feature>
<evidence type="ECO:0000313" key="2">
    <source>
        <dbReference type="EMBL" id="JAH86520.1"/>
    </source>
</evidence>
<accession>A0A0E9WAA9</accession>
<sequence length="83" mass="9861">MWHTHIQQLKLKAVFNYFEITAIYHTVSTLSDIREQSSVAPIMVFPALLILVFFHSHLNLQYIQHILFLDFKFSCYSCHTLLF</sequence>
<dbReference type="EMBL" id="GBXM01022057">
    <property type="protein sequence ID" value="JAH86520.1"/>
    <property type="molecule type" value="Transcribed_RNA"/>
</dbReference>